<dbReference type="InterPro" id="IPR010699">
    <property type="entry name" value="DUF1275"/>
</dbReference>
<gene>
    <name evidence="2" type="ORF">GL279_06975</name>
</gene>
<feature type="transmembrane region" description="Helical" evidence="1">
    <location>
        <begin position="111"/>
        <end position="131"/>
    </location>
</feature>
<evidence type="ECO:0000256" key="1">
    <source>
        <dbReference type="SAM" id="Phobius"/>
    </source>
</evidence>
<keyword evidence="1" id="KW-1133">Transmembrane helix</keyword>
<dbReference type="OrthoDB" id="7676651at2"/>
<keyword evidence="3" id="KW-1185">Reference proteome</keyword>
<dbReference type="EMBL" id="WMIF01000007">
    <property type="protein sequence ID" value="MTH34339.1"/>
    <property type="molecule type" value="Genomic_DNA"/>
</dbReference>
<keyword evidence="1" id="KW-0472">Membrane</keyword>
<feature type="transmembrane region" description="Helical" evidence="1">
    <location>
        <begin position="50"/>
        <end position="72"/>
    </location>
</feature>
<evidence type="ECO:0000313" key="2">
    <source>
        <dbReference type="EMBL" id="MTH34339.1"/>
    </source>
</evidence>
<accession>A0A844H0F1</accession>
<dbReference type="Pfam" id="PF06912">
    <property type="entry name" value="DUF1275"/>
    <property type="match status" value="1"/>
</dbReference>
<comment type="caution">
    <text evidence="2">The sequence shown here is derived from an EMBL/GenBank/DDBJ whole genome shotgun (WGS) entry which is preliminary data.</text>
</comment>
<reference evidence="2 3" key="1">
    <citation type="submission" date="2019-11" db="EMBL/GenBank/DDBJ databases">
        <authorList>
            <person name="Dong K."/>
        </authorList>
    </citation>
    <scope>NUCLEOTIDE SEQUENCE [LARGE SCALE GENOMIC DNA]</scope>
    <source>
        <strain evidence="2 3">JCM 17370</strain>
    </source>
</reference>
<dbReference type="Proteomes" id="UP000442533">
    <property type="component" value="Unassembled WGS sequence"/>
</dbReference>
<feature type="transmembrane region" description="Helical" evidence="1">
    <location>
        <begin position="178"/>
        <end position="198"/>
    </location>
</feature>
<feature type="transmembrane region" description="Helical" evidence="1">
    <location>
        <begin position="84"/>
        <end position="105"/>
    </location>
</feature>
<name>A0A844H0F1_9RHOB</name>
<evidence type="ECO:0000313" key="3">
    <source>
        <dbReference type="Proteomes" id="UP000442533"/>
    </source>
</evidence>
<protein>
    <submittedName>
        <fullName evidence="2">DUF1275 domain-containing protein</fullName>
    </submittedName>
</protein>
<dbReference type="PANTHER" id="PTHR37314">
    <property type="entry name" value="SLR0142 PROTEIN"/>
    <property type="match status" value="1"/>
</dbReference>
<sequence>MKLNLPMILSFNAGYVDTAGFLSLHGLFTAHVTGNLVMIGDALANGSAGIIGKLLALPMFCLTILILQSVALRVAAAPERALRAMLVVKFLLLSAAAISAIHFGSFPDADGWPVIQVGMLLVAAMAVQNAAHRIHLGAFPPSTLMTGTTTQIMLDLATLLYPRAPEKPETVKPRIAKFGLAVLTFVFGCALAALAFVLLGVWCFVLPPVLAIAGLLVHRAAPKAA</sequence>
<dbReference type="PANTHER" id="PTHR37314:SF5">
    <property type="entry name" value="SLR0142 PROTEIN"/>
    <property type="match status" value="1"/>
</dbReference>
<dbReference type="AlphaFoldDB" id="A0A844H0F1"/>
<keyword evidence="1" id="KW-0812">Transmembrane</keyword>
<organism evidence="2 3">
    <name type="scientific">Paracoccus limosus</name>
    <dbReference type="NCBI Taxonomy" id="913252"/>
    <lineage>
        <taxon>Bacteria</taxon>
        <taxon>Pseudomonadati</taxon>
        <taxon>Pseudomonadota</taxon>
        <taxon>Alphaproteobacteria</taxon>
        <taxon>Rhodobacterales</taxon>
        <taxon>Paracoccaceae</taxon>
        <taxon>Paracoccus</taxon>
    </lineage>
</organism>
<dbReference type="RefSeq" id="WP_155063902.1">
    <property type="nucleotide sequence ID" value="NZ_WMIF01000007.1"/>
</dbReference>
<proteinExistence type="predicted"/>